<comment type="caution">
    <text evidence="2">The sequence shown here is derived from an EMBL/GenBank/DDBJ whole genome shotgun (WGS) entry which is preliminary data.</text>
</comment>
<dbReference type="Proteomes" id="UP000736335">
    <property type="component" value="Unassembled WGS sequence"/>
</dbReference>
<reference evidence="2" key="1">
    <citation type="journal article" date="2020" name="Nat. Commun.">
        <title>Large-scale genome sequencing of mycorrhizal fungi provides insights into the early evolution of symbiotic traits.</title>
        <authorList>
            <person name="Miyauchi S."/>
            <person name="Kiss E."/>
            <person name="Kuo A."/>
            <person name="Drula E."/>
            <person name="Kohler A."/>
            <person name="Sanchez-Garcia M."/>
            <person name="Morin E."/>
            <person name="Andreopoulos B."/>
            <person name="Barry K.W."/>
            <person name="Bonito G."/>
            <person name="Buee M."/>
            <person name="Carver A."/>
            <person name="Chen C."/>
            <person name="Cichocki N."/>
            <person name="Clum A."/>
            <person name="Culley D."/>
            <person name="Crous P.W."/>
            <person name="Fauchery L."/>
            <person name="Girlanda M."/>
            <person name="Hayes R.D."/>
            <person name="Keri Z."/>
            <person name="LaButti K."/>
            <person name="Lipzen A."/>
            <person name="Lombard V."/>
            <person name="Magnuson J."/>
            <person name="Maillard F."/>
            <person name="Murat C."/>
            <person name="Nolan M."/>
            <person name="Ohm R.A."/>
            <person name="Pangilinan J."/>
            <person name="Pereira M.F."/>
            <person name="Perotto S."/>
            <person name="Peter M."/>
            <person name="Pfister S."/>
            <person name="Riley R."/>
            <person name="Sitrit Y."/>
            <person name="Stielow J.B."/>
            <person name="Szollosi G."/>
            <person name="Zifcakova L."/>
            <person name="Stursova M."/>
            <person name="Spatafora J.W."/>
            <person name="Tedersoo L."/>
            <person name="Vaario L.M."/>
            <person name="Yamada A."/>
            <person name="Yan M."/>
            <person name="Wang P."/>
            <person name="Xu J."/>
            <person name="Bruns T."/>
            <person name="Baldrian P."/>
            <person name="Vilgalys R."/>
            <person name="Dunand C."/>
            <person name="Henrissat B."/>
            <person name="Grigoriev I.V."/>
            <person name="Hibbett D."/>
            <person name="Nagy L.G."/>
            <person name="Martin F.M."/>
        </authorList>
    </citation>
    <scope>NUCLEOTIDE SEQUENCE</scope>
    <source>
        <strain evidence="2">UH-Tt-Lm1</strain>
    </source>
</reference>
<name>A0A9P6H4F8_9AGAM</name>
<protein>
    <submittedName>
        <fullName evidence="2">Uncharacterized protein</fullName>
    </submittedName>
</protein>
<evidence type="ECO:0000313" key="2">
    <source>
        <dbReference type="EMBL" id="KAF9778716.1"/>
    </source>
</evidence>
<evidence type="ECO:0000256" key="1">
    <source>
        <dbReference type="SAM" id="MobiDB-lite"/>
    </source>
</evidence>
<sequence>MSAQPVYRTCESSLGRLPTKLPTPRTKRLHRWMFSDLLKHPLEIVSPPALQGIEKHIAPKHLKYIGSYNWIDAPTPTIIVPGCPPIWAEKRAPLIVPRDNGRDFIDQNGYHMKRRFTLLPLIRAVQTITNRKTSKFDWPSVDFVADRGALRKLAAWANDKSGHWRMDTQLAGHNTVLINSWPPVTKQTIGHSDSYGYNFEKACTHPAPGCESGTGHHRIITYDFGGLTMVVRFEVDACLPFPTTRSRRKSGNARNHAKSAPGAQAWGTDTPTFRTVSKPTLRFPHVAVIRAGSRVPQSHLIELKTYSGAKKHWNRSYPQLFLSQTPHIYYGAHKNGEFSEIKKYTLGEPHLKPIDHNAQVAFKKLKVALEAIQELVGKHGTNGRITLVCTGKELGVYQRENAGSCLPKYALALFRL</sequence>
<feature type="compositionally biased region" description="Basic residues" evidence="1">
    <location>
        <begin position="245"/>
        <end position="257"/>
    </location>
</feature>
<reference evidence="2" key="2">
    <citation type="submission" date="2020-11" db="EMBL/GenBank/DDBJ databases">
        <authorList>
            <consortium name="DOE Joint Genome Institute"/>
            <person name="Kuo A."/>
            <person name="Miyauchi S."/>
            <person name="Kiss E."/>
            <person name="Drula E."/>
            <person name="Kohler A."/>
            <person name="Sanchez-Garcia M."/>
            <person name="Andreopoulos B."/>
            <person name="Barry K.W."/>
            <person name="Bonito G."/>
            <person name="Buee M."/>
            <person name="Carver A."/>
            <person name="Chen C."/>
            <person name="Cichocki N."/>
            <person name="Clum A."/>
            <person name="Culley D."/>
            <person name="Crous P.W."/>
            <person name="Fauchery L."/>
            <person name="Girlanda M."/>
            <person name="Hayes R."/>
            <person name="Keri Z."/>
            <person name="Labutti K."/>
            <person name="Lipzen A."/>
            <person name="Lombard V."/>
            <person name="Magnuson J."/>
            <person name="Maillard F."/>
            <person name="Morin E."/>
            <person name="Murat C."/>
            <person name="Nolan M."/>
            <person name="Ohm R."/>
            <person name="Pangilinan J."/>
            <person name="Pereira M."/>
            <person name="Perotto S."/>
            <person name="Peter M."/>
            <person name="Riley R."/>
            <person name="Sitrit Y."/>
            <person name="Stielow B."/>
            <person name="Szollosi G."/>
            <person name="Zifcakova L."/>
            <person name="Stursova M."/>
            <person name="Spatafora J.W."/>
            <person name="Tedersoo L."/>
            <person name="Vaario L.-M."/>
            <person name="Yamada A."/>
            <person name="Yan M."/>
            <person name="Wang P."/>
            <person name="Xu J."/>
            <person name="Bruns T."/>
            <person name="Baldrian P."/>
            <person name="Vilgalys R."/>
            <person name="Henrissat B."/>
            <person name="Grigoriev I.V."/>
            <person name="Hibbett D."/>
            <person name="Nagy L.G."/>
            <person name="Martin F.M."/>
        </authorList>
    </citation>
    <scope>NUCLEOTIDE SEQUENCE</scope>
    <source>
        <strain evidence="2">UH-Tt-Lm1</strain>
    </source>
</reference>
<dbReference type="PANTHER" id="PTHR35179">
    <property type="entry name" value="PROTEIN CBG02620"/>
    <property type="match status" value="1"/>
</dbReference>
<evidence type="ECO:0000313" key="3">
    <source>
        <dbReference type="Proteomes" id="UP000736335"/>
    </source>
</evidence>
<organism evidence="2 3">
    <name type="scientific">Thelephora terrestris</name>
    <dbReference type="NCBI Taxonomy" id="56493"/>
    <lineage>
        <taxon>Eukaryota</taxon>
        <taxon>Fungi</taxon>
        <taxon>Dikarya</taxon>
        <taxon>Basidiomycota</taxon>
        <taxon>Agaricomycotina</taxon>
        <taxon>Agaricomycetes</taxon>
        <taxon>Thelephorales</taxon>
        <taxon>Thelephoraceae</taxon>
        <taxon>Thelephora</taxon>
    </lineage>
</organism>
<accession>A0A9P6H4F8</accession>
<gene>
    <name evidence="2" type="ORF">BJ322DRAFT_1114053</name>
</gene>
<dbReference type="OrthoDB" id="420564at2759"/>
<dbReference type="AlphaFoldDB" id="A0A9P6H4F8"/>
<feature type="region of interest" description="Disordered" evidence="1">
    <location>
        <begin position="245"/>
        <end position="270"/>
    </location>
</feature>
<dbReference type="EMBL" id="WIUZ02000022">
    <property type="protein sequence ID" value="KAF9778716.1"/>
    <property type="molecule type" value="Genomic_DNA"/>
</dbReference>
<dbReference type="PANTHER" id="PTHR35179:SF2">
    <property type="entry name" value="START DOMAIN-CONTAINING PROTEIN"/>
    <property type="match status" value="1"/>
</dbReference>
<proteinExistence type="predicted"/>
<keyword evidence="3" id="KW-1185">Reference proteome</keyword>